<dbReference type="PANTHER" id="PTHR33481">
    <property type="entry name" value="REVERSE TRANSCRIPTASE"/>
    <property type="match status" value="1"/>
</dbReference>
<dbReference type="PROSITE" id="PS50879">
    <property type="entry name" value="RNASE_H_1"/>
    <property type="match status" value="1"/>
</dbReference>
<dbReference type="Gene3D" id="3.30.420.10">
    <property type="entry name" value="Ribonuclease H-like superfamily/Ribonuclease H"/>
    <property type="match status" value="1"/>
</dbReference>
<proteinExistence type="predicted"/>
<dbReference type="CDD" id="cd09276">
    <property type="entry name" value="Rnase_HI_RT_non_LTR"/>
    <property type="match status" value="1"/>
</dbReference>
<gene>
    <name evidence="3" type="ORF">TARUN_3698</name>
</gene>
<organism evidence="3 4">
    <name type="scientific">Trichoderma arundinaceum</name>
    <dbReference type="NCBI Taxonomy" id="490622"/>
    <lineage>
        <taxon>Eukaryota</taxon>
        <taxon>Fungi</taxon>
        <taxon>Dikarya</taxon>
        <taxon>Ascomycota</taxon>
        <taxon>Pezizomycotina</taxon>
        <taxon>Sordariomycetes</taxon>
        <taxon>Hypocreomycetidae</taxon>
        <taxon>Hypocreales</taxon>
        <taxon>Hypocreaceae</taxon>
        <taxon>Trichoderma</taxon>
    </lineage>
</organism>
<dbReference type="GO" id="GO:0004523">
    <property type="term" value="F:RNA-DNA hybrid ribonuclease activity"/>
    <property type="evidence" value="ECO:0007669"/>
    <property type="project" value="InterPro"/>
</dbReference>
<reference evidence="3 4" key="1">
    <citation type="journal article" date="2018" name="PLoS Pathog.">
        <title>Evolution of structural diversity of trichothecenes, a family of toxins produced by plant pathogenic and entomopathogenic fungi.</title>
        <authorList>
            <person name="Proctor R.H."/>
            <person name="McCormick S.P."/>
            <person name="Kim H.S."/>
            <person name="Cardoza R.E."/>
            <person name="Stanley A.M."/>
            <person name="Lindo L."/>
            <person name="Kelly A."/>
            <person name="Brown D.W."/>
            <person name="Lee T."/>
            <person name="Vaughan M.M."/>
            <person name="Alexander N.J."/>
            <person name="Busman M."/>
            <person name="Gutierrez S."/>
        </authorList>
    </citation>
    <scope>NUCLEOTIDE SEQUENCE [LARGE SCALE GENOMIC DNA]</scope>
    <source>
        <strain evidence="3 4">IBT 40837</strain>
    </source>
</reference>
<keyword evidence="4" id="KW-1185">Reference proteome</keyword>
<dbReference type="AlphaFoldDB" id="A0A395NR92"/>
<comment type="caution">
    <text evidence="3">The sequence shown here is derived from an EMBL/GenBank/DDBJ whole genome shotgun (WGS) entry which is preliminary data.</text>
</comment>
<evidence type="ECO:0000313" key="3">
    <source>
        <dbReference type="EMBL" id="RFU78528.1"/>
    </source>
</evidence>
<dbReference type="STRING" id="490622.A0A395NR92"/>
<keyword evidence="3" id="KW-0548">Nucleotidyltransferase</keyword>
<keyword evidence="3" id="KW-0808">Transferase</keyword>
<sequence>MTRKALKTANFLRSLNRIQKGSPSDAVAKVAKACVTPVALFGAEAWWPGEERQSIRDPNRHVGTGTANLVENLDRVFRTAARAVLPAWKTTSVPVLHRESGIPPGISSPGTTKSADLSPRTAAIAGRVPRPSLFAKIIGSVRLGPELRGQPKAKAAERHLELLDSLPRTTLIAYSDGSQNKEGDTGWGAVTYHDCVATTDRGMLMNSEVYDAEAVGALKALELSRRLVTTTLKGKVSEIMLFLDNSAVVDGILGKTPDSSQGTYMKLRNIARELLPAIKIKVSWVPGHKNVLGNERADQLAKEGSELPAYPQPWSTVTHVKRWTRKKIKELWERAWDNMEQGPTGVTCSLRRHTHQNSNSREPSCTASWRKGQGTGTSRSTMKDSDTRPALDANVANPEDKDVSWIAEWLDPFFPRSARRSSASAQPT</sequence>
<dbReference type="Pfam" id="PF00075">
    <property type="entry name" value="RNase_H"/>
    <property type="match status" value="1"/>
</dbReference>
<dbReference type="SUPFAM" id="SSF53098">
    <property type="entry name" value="Ribonuclease H-like"/>
    <property type="match status" value="1"/>
</dbReference>
<evidence type="ECO:0000256" key="1">
    <source>
        <dbReference type="SAM" id="MobiDB-lite"/>
    </source>
</evidence>
<dbReference type="GO" id="GO:0003964">
    <property type="term" value="F:RNA-directed DNA polymerase activity"/>
    <property type="evidence" value="ECO:0007669"/>
    <property type="project" value="UniProtKB-KW"/>
</dbReference>
<evidence type="ECO:0000313" key="4">
    <source>
        <dbReference type="Proteomes" id="UP000266272"/>
    </source>
</evidence>
<dbReference type="InterPro" id="IPR036397">
    <property type="entry name" value="RNaseH_sf"/>
</dbReference>
<dbReference type="InterPro" id="IPR012337">
    <property type="entry name" value="RNaseH-like_sf"/>
</dbReference>
<feature type="domain" description="RNase H type-1" evidence="2">
    <location>
        <begin position="167"/>
        <end position="306"/>
    </location>
</feature>
<feature type="region of interest" description="Disordered" evidence="1">
    <location>
        <begin position="354"/>
        <end position="395"/>
    </location>
</feature>
<dbReference type="GO" id="GO:0003676">
    <property type="term" value="F:nucleic acid binding"/>
    <property type="evidence" value="ECO:0007669"/>
    <property type="project" value="InterPro"/>
</dbReference>
<dbReference type="EMBL" id="PXOA01000208">
    <property type="protein sequence ID" value="RFU78528.1"/>
    <property type="molecule type" value="Genomic_DNA"/>
</dbReference>
<evidence type="ECO:0000259" key="2">
    <source>
        <dbReference type="PROSITE" id="PS50879"/>
    </source>
</evidence>
<dbReference type="InterPro" id="IPR002156">
    <property type="entry name" value="RNaseH_domain"/>
</dbReference>
<accession>A0A395NR92</accession>
<dbReference type="OrthoDB" id="5077812at2759"/>
<name>A0A395NR92_TRIAR</name>
<protein>
    <submittedName>
        <fullName evidence="3">Reverse transcriptase</fullName>
    </submittedName>
</protein>
<keyword evidence="3" id="KW-0695">RNA-directed DNA polymerase</keyword>
<dbReference type="Proteomes" id="UP000266272">
    <property type="component" value="Unassembled WGS sequence"/>
</dbReference>
<dbReference type="PANTHER" id="PTHR33481:SF1">
    <property type="entry name" value="ENDONUCLEASE_EXONUCLEASE_PHOSPHATASE DOMAIN-CONTAINING PROTEIN-RELATED"/>
    <property type="match status" value="1"/>
</dbReference>
<feature type="compositionally biased region" description="Polar residues" evidence="1">
    <location>
        <begin position="356"/>
        <end position="367"/>
    </location>
</feature>